<reference evidence="2" key="1">
    <citation type="submission" date="2017-11" db="EMBL/GenBank/DDBJ databases">
        <title>Adaptive evolution of mitochondrial genomes in ladybugs (Coleoptera: Coccinellidae).</title>
        <authorList>
            <person name="Zhang L."/>
            <person name="Wang X.-T."/>
            <person name="Yuan M.-L."/>
        </authorList>
    </citation>
    <scope>NUCLEOTIDE SEQUENCE</scope>
</reference>
<dbReference type="AlphaFoldDB" id="A0A411DAF6"/>
<feature type="transmembrane region" description="Helical" evidence="1">
    <location>
        <begin position="6"/>
        <end position="29"/>
    </location>
</feature>
<evidence type="ECO:0000256" key="1">
    <source>
        <dbReference type="SAM" id="Phobius"/>
    </source>
</evidence>
<evidence type="ECO:0000313" key="2">
    <source>
        <dbReference type="EMBL" id="QAY82206.1"/>
    </source>
</evidence>
<accession>A0A411DAF6</accession>
<dbReference type="GeneID" id="75522509"/>
<name>A0A411DAF6_9CUCU</name>
<gene>
    <name evidence="2" type="primary">ATP8</name>
</gene>
<dbReference type="CTD" id="4509"/>
<dbReference type="EMBL" id="MG584726">
    <property type="protein sequence ID" value="QAY82206.1"/>
    <property type="molecule type" value="Genomic_DNA"/>
</dbReference>
<keyword evidence="2" id="KW-0496">Mitochondrion</keyword>
<keyword evidence="1" id="KW-0812">Transmembrane</keyword>
<sequence length="50" mass="6366">MPQAMPMNWLILFFLFTLIFMLINMKLYFNNKMMPQMKLIKFKKFNNWKW</sequence>
<keyword evidence="1" id="KW-0472">Membrane</keyword>
<dbReference type="RefSeq" id="YP_010508164.1">
    <property type="nucleotide sequence ID" value="NC_067078.1"/>
</dbReference>
<organism evidence="2">
    <name type="scientific">Coccinella transversoguttata</name>
    <dbReference type="NCBI Taxonomy" id="1790162"/>
    <lineage>
        <taxon>Eukaryota</taxon>
        <taxon>Metazoa</taxon>
        <taxon>Ecdysozoa</taxon>
        <taxon>Arthropoda</taxon>
        <taxon>Hexapoda</taxon>
        <taxon>Insecta</taxon>
        <taxon>Pterygota</taxon>
        <taxon>Neoptera</taxon>
        <taxon>Endopterygota</taxon>
        <taxon>Coleoptera</taxon>
        <taxon>Polyphaga</taxon>
        <taxon>Cucujiformia</taxon>
        <taxon>Coccinelloidea</taxon>
        <taxon>Coccinellidae</taxon>
        <taxon>Coccinellinae</taxon>
        <taxon>Coccinellini</taxon>
        <taxon>Coccinella</taxon>
    </lineage>
</organism>
<geneLocation type="mitochondrion" evidence="2"/>
<keyword evidence="1" id="KW-1133">Transmembrane helix</keyword>
<proteinExistence type="predicted"/>
<protein>
    <submittedName>
        <fullName evidence="2">ATP synthase F0 subunit 8</fullName>
    </submittedName>
</protein>